<accession>A0AAN7SST7</accession>
<evidence type="ECO:0000259" key="8">
    <source>
        <dbReference type="Pfam" id="PF13359"/>
    </source>
</evidence>
<keyword evidence="10" id="KW-1185">Reference proteome</keyword>
<evidence type="ECO:0000256" key="1">
    <source>
        <dbReference type="ARBA" id="ARBA00001968"/>
    </source>
</evidence>
<proteinExistence type="inferred from homology"/>
<evidence type="ECO:0000256" key="7">
    <source>
        <dbReference type="ARBA" id="ARBA00023242"/>
    </source>
</evidence>
<organism evidence="9 10">
    <name type="scientific">Aquatica leii</name>
    <dbReference type="NCBI Taxonomy" id="1421715"/>
    <lineage>
        <taxon>Eukaryota</taxon>
        <taxon>Metazoa</taxon>
        <taxon>Ecdysozoa</taxon>
        <taxon>Arthropoda</taxon>
        <taxon>Hexapoda</taxon>
        <taxon>Insecta</taxon>
        <taxon>Pterygota</taxon>
        <taxon>Neoptera</taxon>
        <taxon>Endopterygota</taxon>
        <taxon>Coleoptera</taxon>
        <taxon>Polyphaga</taxon>
        <taxon>Elateriformia</taxon>
        <taxon>Elateroidea</taxon>
        <taxon>Lampyridae</taxon>
        <taxon>Luciolinae</taxon>
        <taxon>Aquatica</taxon>
    </lineage>
</organism>
<comment type="caution">
    <text evidence="9">The sequence shown here is derived from an EMBL/GenBank/DDBJ whole genome shotgun (WGS) entry which is preliminary data.</text>
</comment>
<keyword evidence="6" id="KW-0378">Hydrolase</keyword>
<dbReference type="PANTHER" id="PTHR22930">
    <property type="match status" value="1"/>
</dbReference>
<evidence type="ECO:0000256" key="4">
    <source>
        <dbReference type="ARBA" id="ARBA00022722"/>
    </source>
</evidence>
<dbReference type="AlphaFoldDB" id="A0AAN7SST7"/>
<dbReference type="InterPro" id="IPR027806">
    <property type="entry name" value="HARBI1_dom"/>
</dbReference>
<evidence type="ECO:0000256" key="5">
    <source>
        <dbReference type="ARBA" id="ARBA00022723"/>
    </source>
</evidence>
<comment type="similarity">
    <text evidence="3">Belongs to the HARBI1 family.</text>
</comment>
<gene>
    <name evidence="9" type="ORF">RN001_002336</name>
</gene>
<keyword evidence="5" id="KW-0479">Metal-binding</keyword>
<dbReference type="Pfam" id="PF13359">
    <property type="entry name" value="DDE_Tnp_4"/>
    <property type="match status" value="1"/>
</dbReference>
<evidence type="ECO:0000256" key="2">
    <source>
        <dbReference type="ARBA" id="ARBA00004123"/>
    </source>
</evidence>
<dbReference type="GO" id="GO:0005634">
    <property type="term" value="C:nucleus"/>
    <property type="evidence" value="ECO:0007669"/>
    <property type="project" value="UniProtKB-SubCell"/>
</dbReference>
<dbReference type="EMBL" id="JARPUR010000001">
    <property type="protein sequence ID" value="KAK4886065.1"/>
    <property type="molecule type" value="Genomic_DNA"/>
</dbReference>
<dbReference type="GO" id="GO:0004518">
    <property type="term" value="F:nuclease activity"/>
    <property type="evidence" value="ECO:0007669"/>
    <property type="project" value="UniProtKB-KW"/>
</dbReference>
<feature type="domain" description="DDE Tnp4" evidence="8">
    <location>
        <begin position="54"/>
        <end position="215"/>
    </location>
</feature>
<dbReference type="GO" id="GO:0046872">
    <property type="term" value="F:metal ion binding"/>
    <property type="evidence" value="ECO:0007669"/>
    <property type="project" value="UniProtKB-KW"/>
</dbReference>
<dbReference type="GO" id="GO:0016787">
    <property type="term" value="F:hydrolase activity"/>
    <property type="evidence" value="ECO:0007669"/>
    <property type="project" value="UniProtKB-KW"/>
</dbReference>
<dbReference type="InterPro" id="IPR045249">
    <property type="entry name" value="HARBI1-like"/>
</dbReference>
<evidence type="ECO:0000256" key="3">
    <source>
        <dbReference type="ARBA" id="ARBA00006958"/>
    </source>
</evidence>
<comment type="cofactor">
    <cofactor evidence="1">
        <name>a divalent metal cation</name>
        <dbReference type="ChEBI" id="CHEBI:60240"/>
    </cofactor>
</comment>
<sequence>MERSTFSKVLAEITDAIVQYILPQWIRFPRTAIEMDRVKTGFIELGFPGAIGAIDCTHIAIVAPPLDNPIRPAVAYYNRKGYYSLNVHAICDANLQILNCNARFPGSTHDSAIWELSPVKEFLENKYLAGRLDSCWLIGDSGYPLQPFLLTPILNAEENSPEGRYNRSHIRARNCIERCFGVLKQRFRCLLKHRVLHYSPVRSANIVYTCATLHNMTINEGIDFEEAQHEANNINLGDNEGTVKTDSGNVD</sequence>
<evidence type="ECO:0000313" key="10">
    <source>
        <dbReference type="Proteomes" id="UP001353858"/>
    </source>
</evidence>
<evidence type="ECO:0000256" key="6">
    <source>
        <dbReference type="ARBA" id="ARBA00022801"/>
    </source>
</evidence>
<evidence type="ECO:0000313" key="9">
    <source>
        <dbReference type="EMBL" id="KAK4886065.1"/>
    </source>
</evidence>
<name>A0AAN7SST7_9COLE</name>
<dbReference type="Proteomes" id="UP001353858">
    <property type="component" value="Unassembled WGS sequence"/>
</dbReference>
<protein>
    <recommendedName>
        <fullName evidence="8">DDE Tnp4 domain-containing protein</fullName>
    </recommendedName>
</protein>
<dbReference type="PANTHER" id="PTHR22930:SF85">
    <property type="entry name" value="GH03217P-RELATED"/>
    <property type="match status" value="1"/>
</dbReference>
<keyword evidence="7" id="KW-0539">Nucleus</keyword>
<comment type="subcellular location">
    <subcellularLocation>
        <location evidence="2">Nucleus</location>
    </subcellularLocation>
</comment>
<keyword evidence="4" id="KW-0540">Nuclease</keyword>
<reference evidence="10" key="1">
    <citation type="submission" date="2023-01" db="EMBL/GenBank/DDBJ databases">
        <title>Key to firefly adult light organ development and bioluminescence: homeobox transcription factors regulate luciferase expression and transportation to peroxisome.</title>
        <authorList>
            <person name="Fu X."/>
        </authorList>
    </citation>
    <scope>NUCLEOTIDE SEQUENCE [LARGE SCALE GENOMIC DNA]</scope>
</reference>